<organism evidence="6 7">
    <name type="scientific">Slackia equolifaciens</name>
    <dbReference type="NCBI Taxonomy" id="498718"/>
    <lineage>
        <taxon>Bacteria</taxon>
        <taxon>Bacillati</taxon>
        <taxon>Actinomycetota</taxon>
        <taxon>Coriobacteriia</taxon>
        <taxon>Eggerthellales</taxon>
        <taxon>Eggerthellaceae</taxon>
        <taxon>Slackia</taxon>
    </lineage>
</organism>
<dbReference type="PANTHER" id="PTHR30346:SF28">
    <property type="entry name" value="HTH-TYPE TRANSCRIPTIONAL REGULATOR CYNR"/>
    <property type="match status" value="1"/>
</dbReference>
<dbReference type="Pfam" id="PF03466">
    <property type="entry name" value="LysR_substrate"/>
    <property type="match status" value="1"/>
</dbReference>
<evidence type="ECO:0000313" key="6">
    <source>
        <dbReference type="EMBL" id="HJF64618.1"/>
    </source>
</evidence>
<dbReference type="PANTHER" id="PTHR30346">
    <property type="entry name" value="TRANSCRIPTIONAL DUAL REGULATOR HCAR-RELATED"/>
    <property type="match status" value="1"/>
</dbReference>
<evidence type="ECO:0000256" key="3">
    <source>
        <dbReference type="ARBA" id="ARBA00023125"/>
    </source>
</evidence>
<dbReference type="GO" id="GO:0003677">
    <property type="term" value="F:DNA binding"/>
    <property type="evidence" value="ECO:0007669"/>
    <property type="project" value="UniProtKB-KW"/>
</dbReference>
<dbReference type="EMBL" id="DYWI01000010">
    <property type="protein sequence ID" value="HJF64618.1"/>
    <property type="molecule type" value="Genomic_DNA"/>
</dbReference>
<feature type="domain" description="LysR substrate-binding" evidence="5">
    <location>
        <begin position="8"/>
        <end position="164"/>
    </location>
</feature>
<reference evidence="6" key="2">
    <citation type="submission" date="2021-09" db="EMBL/GenBank/DDBJ databases">
        <authorList>
            <person name="Gilroy R."/>
        </authorList>
    </citation>
    <scope>NUCLEOTIDE SEQUENCE</scope>
    <source>
        <strain evidence="6">ChiGjej6B6-11269</strain>
    </source>
</reference>
<dbReference type="GO" id="GO:0032993">
    <property type="term" value="C:protein-DNA complex"/>
    <property type="evidence" value="ECO:0007669"/>
    <property type="project" value="TreeGrafter"/>
</dbReference>
<evidence type="ECO:0000256" key="2">
    <source>
        <dbReference type="ARBA" id="ARBA00023015"/>
    </source>
</evidence>
<gene>
    <name evidence="6" type="ORF">K8U77_00670</name>
</gene>
<dbReference type="SUPFAM" id="SSF53850">
    <property type="entry name" value="Periplasmic binding protein-like II"/>
    <property type="match status" value="1"/>
</dbReference>
<keyword evidence="4" id="KW-0804">Transcription</keyword>
<evidence type="ECO:0000256" key="1">
    <source>
        <dbReference type="ARBA" id="ARBA00009437"/>
    </source>
</evidence>
<dbReference type="CDD" id="cd05466">
    <property type="entry name" value="PBP2_LTTR_substrate"/>
    <property type="match status" value="1"/>
</dbReference>
<dbReference type="Proteomes" id="UP000786989">
    <property type="component" value="Unassembled WGS sequence"/>
</dbReference>
<keyword evidence="3" id="KW-0238">DNA-binding</keyword>
<sequence>MGRTQPDHFCEEALLSKACDFALLNNPIKNAAFLSVPLYKDMQFLWMPEDSPLAAQEEVECIDFAGANLVCLEQSEYVSTEAYADKLREPPYSCDLYFVDEMIEVIEISMRRGVYGIVPRSHVLAFPNIGYVGVPIKDLTRGFSVAYRRDRELSPWDEEFLAYLSTLSKFYC</sequence>
<evidence type="ECO:0000256" key="4">
    <source>
        <dbReference type="ARBA" id="ARBA00023163"/>
    </source>
</evidence>
<evidence type="ECO:0000313" key="7">
    <source>
        <dbReference type="Proteomes" id="UP000786989"/>
    </source>
</evidence>
<comment type="caution">
    <text evidence="6">The sequence shown here is derived from an EMBL/GenBank/DDBJ whole genome shotgun (WGS) entry which is preliminary data.</text>
</comment>
<dbReference type="InterPro" id="IPR005119">
    <property type="entry name" value="LysR_subst-bd"/>
</dbReference>
<comment type="similarity">
    <text evidence="1">Belongs to the LysR transcriptional regulatory family.</text>
</comment>
<evidence type="ECO:0000259" key="5">
    <source>
        <dbReference type="Pfam" id="PF03466"/>
    </source>
</evidence>
<protein>
    <submittedName>
        <fullName evidence="6">LysR family transcriptional regulator substrate-binding protein</fullName>
    </submittedName>
</protein>
<dbReference type="Gene3D" id="3.40.190.290">
    <property type="match status" value="1"/>
</dbReference>
<dbReference type="AlphaFoldDB" id="A0A9D2UV47"/>
<reference evidence="6" key="1">
    <citation type="journal article" date="2021" name="PeerJ">
        <title>Extensive microbial diversity within the chicken gut microbiome revealed by metagenomics and culture.</title>
        <authorList>
            <person name="Gilroy R."/>
            <person name="Ravi A."/>
            <person name="Getino M."/>
            <person name="Pursley I."/>
            <person name="Horton D.L."/>
            <person name="Alikhan N.F."/>
            <person name="Baker D."/>
            <person name="Gharbi K."/>
            <person name="Hall N."/>
            <person name="Watson M."/>
            <person name="Adriaenssens E.M."/>
            <person name="Foster-Nyarko E."/>
            <person name="Jarju S."/>
            <person name="Secka A."/>
            <person name="Antonio M."/>
            <person name="Oren A."/>
            <person name="Chaudhuri R.R."/>
            <person name="La Ragione R."/>
            <person name="Hildebrand F."/>
            <person name="Pallen M.J."/>
        </authorList>
    </citation>
    <scope>NUCLEOTIDE SEQUENCE</scope>
    <source>
        <strain evidence="6">ChiGjej6B6-11269</strain>
    </source>
</reference>
<keyword evidence="2" id="KW-0805">Transcription regulation</keyword>
<dbReference type="GO" id="GO:0003700">
    <property type="term" value="F:DNA-binding transcription factor activity"/>
    <property type="evidence" value="ECO:0007669"/>
    <property type="project" value="TreeGrafter"/>
</dbReference>
<name>A0A9D2UV47_9ACTN</name>
<proteinExistence type="inferred from homology"/>
<accession>A0A9D2UV47</accession>